<dbReference type="SFLD" id="SFLDS00005">
    <property type="entry name" value="Isoprenoid_Synthase_Type_I"/>
    <property type="match status" value="1"/>
</dbReference>
<evidence type="ECO:0000256" key="4">
    <source>
        <dbReference type="ARBA" id="ARBA00022723"/>
    </source>
</evidence>
<evidence type="ECO:0008006" key="9">
    <source>
        <dbReference type="Google" id="ProtNLM"/>
    </source>
</evidence>
<keyword evidence="4" id="KW-0479">Metal-binding</keyword>
<protein>
    <recommendedName>
        <fullName evidence="9">Polyprenyl synthetase</fullName>
    </recommendedName>
</protein>
<evidence type="ECO:0000256" key="6">
    <source>
        <dbReference type="RuleBase" id="RU004466"/>
    </source>
</evidence>
<evidence type="ECO:0000256" key="1">
    <source>
        <dbReference type="ARBA" id="ARBA00001946"/>
    </source>
</evidence>
<dbReference type="SUPFAM" id="SSF48576">
    <property type="entry name" value="Terpenoid synthases"/>
    <property type="match status" value="1"/>
</dbReference>
<dbReference type="Gene3D" id="1.10.600.10">
    <property type="entry name" value="Farnesyl Diphosphate Synthase"/>
    <property type="match status" value="1"/>
</dbReference>
<keyword evidence="5" id="KW-0460">Magnesium</keyword>
<dbReference type="CDD" id="cd00685">
    <property type="entry name" value="Trans_IPPS_HT"/>
    <property type="match status" value="1"/>
</dbReference>
<evidence type="ECO:0000256" key="3">
    <source>
        <dbReference type="ARBA" id="ARBA00022679"/>
    </source>
</evidence>
<gene>
    <name evidence="7" type="ORF">BK826_01110</name>
</gene>
<dbReference type="GO" id="GO:0008299">
    <property type="term" value="P:isoprenoid biosynthetic process"/>
    <property type="evidence" value="ECO:0007669"/>
    <property type="project" value="InterPro"/>
</dbReference>
<comment type="caution">
    <text evidence="7">The sequence shown here is derived from an EMBL/GenBank/DDBJ whole genome shotgun (WGS) entry which is preliminary data.</text>
</comment>
<dbReference type="PANTHER" id="PTHR12001">
    <property type="entry name" value="GERANYLGERANYL PYROPHOSPHATE SYNTHASE"/>
    <property type="match status" value="1"/>
</dbReference>
<dbReference type="InterPro" id="IPR033749">
    <property type="entry name" value="Polyprenyl_synt_CS"/>
</dbReference>
<dbReference type="AlphaFoldDB" id="A0A1S2N2T0"/>
<evidence type="ECO:0000313" key="7">
    <source>
        <dbReference type="EMBL" id="OIJ37041.1"/>
    </source>
</evidence>
<dbReference type="GO" id="GO:0046872">
    <property type="term" value="F:metal ion binding"/>
    <property type="evidence" value="ECO:0007669"/>
    <property type="project" value="UniProtKB-KW"/>
</dbReference>
<dbReference type="PANTHER" id="PTHR12001:SF85">
    <property type="entry name" value="SHORT CHAIN ISOPRENYL DIPHOSPHATE SYNTHASE"/>
    <property type="match status" value="1"/>
</dbReference>
<name>A0A1S2N2T0_9MICC</name>
<dbReference type="GO" id="GO:0004659">
    <property type="term" value="F:prenyltransferase activity"/>
    <property type="evidence" value="ECO:0007669"/>
    <property type="project" value="InterPro"/>
</dbReference>
<dbReference type="Proteomes" id="UP000179540">
    <property type="component" value="Unassembled WGS sequence"/>
</dbReference>
<evidence type="ECO:0000256" key="5">
    <source>
        <dbReference type="ARBA" id="ARBA00022842"/>
    </source>
</evidence>
<comment type="cofactor">
    <cofactor evidence="1">
        <name>Mg(2+)</name>
        <dbReference type="ChEBI" id="CHEBI:18420"/>
    </cofactor>
</comment>
<dbReference type="PROSITE" id="PS00723">
    <property type="entry name" value="POLYPRENYL_SYNTHASE_1"/>
    <property type="match status" value="1"/>
</dbReference>
<dbReference type="EMBL" id="MODZ01000001">
    <property type="protein sequence ID" value="OIJ37041.1"/>
    <property type="molecule type" value="Genomic_DNA"/>
</dbReference>
<dbReference type="PROSITE" id="PS00444">
    <property type="entry name" value="POLYPRENYL_SYNTHASE_2"/>
    <property type="match status" value="1"/>
</dbReference>
<comment type="similarity">
    <text evidence="2 6">Belongs to the FPP/GGPP synthase family.</text>
</comment>
<keyword evidence="3 6" id="KW-0808">Transferase</keyword>
<organism evidence="7 8">
    <name type="scientific">Rothia kristinae</name>
    <dbReference type="NCBI Taxonomy" id="37923"/>
    <lineage>
        <taxon>Bacteria</taxon>
        <taxon>Bacillati</taxon>
        <taxon>Actinomycetota</taxon>
        <taxon>Actinomycetes</taxon>
        <taxon>Micrococcales</taxon>
        <taxon>Micrococcaceae</taxon>
        <taxon>Rothia</taxon>
    </lineage>
</organism>
<reference evidence="7 8" key="1">
    <citation type="submission" date="2016-10" db="EMBL/GenBank/DDBJ databases">
        <title>Draft genome sequence of strain LCT isolated from the Shenzhou X spacecraft of China.</title>
        <authorList>
            <person name="Huang B."/>
        </authorList>
    </citation>
    <scope>NUCLEOTIDE SEQUENCE [LARGE SCALE GENOMIC DNA]</scope>
    <source>
        <strain evidence="7 8">LCT-H5</strain>
    </source>
</reference>
<dbReference type="RefSeq" id="WP_075513961.1">
    <property type="nucleotide sequence ID" value="NZ_MODZ01000001.1"/>
</dbReference>
<evidence type="ECO:0000256" key="2">
    <source>
        <dbReference type="ARBA" id="ARBA00006706"/>
    </source>
</evidence>
<accession>A0A1S2N2T0</accession>
<dbReference type="InterPro" id="IPR000092">
    <property type="entry name" value="Polyprenyl_synt"/>
</dbReference>
<sequence length="376" mass="40348">MTQHHAAAPGAAGSVGDGQSAFLEAVQDRLLGFLNEQERVLTVVSPETEPLIAAIRDLSAGGKRLRALLLLWGWRAAGGAAQDPRPVQAGAAIELFQSAALIHDDIIDHSDTRRGRPSVHQRFAAAHRERGWFLEARDYGLMGGILAGDLCLSFSEALFAPLCAGADPAATTGPARARAIFDLMRTEVMAGQYLDGLSEHLGLEEPEAALERALRVIRYKAAKYTCEHPLLIGASLAGGEDALLSSLSEVGLPLGEAFQLRDDVLGVFGEPAVTGKPAGDDLREGKRTVLVALAHAGADAQQSRELEAGLGDPRLTQDGVHRLREILRATGALGRTEELIREREQRARKALDRLEVDSEVRAGLERLSERALHRSS</sequence>
<dbReference type="InterPro" id="IPR008949">
    <property type="entry name" value="Isoprenoid_synthase_dom_sf"/>
</dbReference>
<dbReference type="OrthoDB" id="4497239at2"/>
<evidence type="ECO:0000313" key="8">
    <source>
        <dbReference type="Proteomes" id="UP000179540"/>
    </source>
</evidence>
<proteinExistence type="inferred from homology"/>
<dbReference type="Pfam" id="PF00348">
    <property type="entry name" value="polyprenyl_synt"/>
    <property type="match status" value="1"/>
</dbReference>